<reference evidence="5" key="1">
    <citation type="submission" date="2020-11" db="EMBL/GenBank/DDBJ databases">
        <authorList>
            <consortium name="DOE Joint Genome Institute"/>
            <person name="Ahrendt S."/>
            <person name="Riley R."/>
            <person name="Andreopoulos W."/>
            <person name="Labutti K."/>
            <person name="Pangilinan J."/>
            <person name="Ruiz-Duenas F.J."/>
            <person name="Barrasa J.M."/>
            <person name="Sanchez-Garcia M."/>
            <person name="Camarero S."/>
            <person name="Miyauchi S."/>
            <person name="Serrano A."/>
            <person name="Linde D."/>
            <person name="Babiker R."/>
            <person name="Drula E."/>
            <person name="Ayuso-Fernandez I."/>
            <person name="Pacheco R."/>
            <person name="Padilla G."/>
            <person name="Ferreira P."/>
            <person name="Barriuso J."/>
            <person name="Kellner H."/>
            <person name="Castanera R."/>
            <person name="Alfaro M."/>
            <person name="Ramirez L."/>
            <person name="Pisabarro A.G."/>
            <person name="Kuo A."/>
            <person name="Tritt A."/>
            <person name="Lipzen A."/>
            <person name="He G."/>
            <person name="Yan M."/>
            <person name="Ng V."/>
            <person name="Cullen D."/>
            <person name="Martin F."/>
            <person name="Rosso M.-N."/>
            <person name="Henrissat B."/>
            <person name="Hibbett D."/>
            <person name="Martinez A.T."/>
            <person name="Grigoriev I.V."/>
        </authorList>
    </citation>
    <scope>NUCLEOTIDE SEQUENCE</scope>
    <source>
        <strain evidence="5">AH 40177</strain>
    </source>
</reference>
<proteinExistence type="predicted"/>
<keyword evidence="2" id="KW-0539">Nucleus</keyword>
<dbReference type="GO" id="GO:0006351">
    <property type="term" value="P:DNA-templated transcription"/>
    <property type="evidence" value="ECO:0007669"/>
    <property type="project" value="InterPro"/>
</dbReference>
<dbReference type="InterPro" id="IPR001138">
    <property type="entry name" value="Zn2Cys6_DnaBD"/>
</dbReference>
<evidence type="ECO:0000256" key="2">
    <source>
        <dbReference type="ARBA" id="ARBA00023242"/>
    </source>
</evidence>
<dbReference type="SUPFAM" id="SSF57701">
    <property type="entry name" value="Zn2/Cys6 DNA-binding domain"/>
    <property type="match status" value="1"/>
</dbReference>
<dbReference type="GO" id="GO:0000981">
    <property type="term" value="F:DNA-binding transcription factor activity, RNA polymerase II-specific"/>
    <property type="evidence" value="ECO:0007669"/>
    <property type="project" value="InterPro"/>
</dbReference>
<dbReference type="Gene3D" id="4.10.240.10">
    <property type="entry name" value="Zn(2)-C6 fungal-type DNA-binding domain"/>
    <property type="match status" value="1"/>
</dbReference>
<name>A0A9P5PI67_9AGAR</name>
<feature type="region of interest" description="Disordered" evidence="3">
    <location>
        <begin position="1"/>
        <end position="23"/>
    </location>
</feature>
<protein>
    <recommendedName>
        <fullName evidence="4">Xylanolytic transcriptional activator regulatory domain-containing protein</fullName>
    </recommendedName>
</protein>
<feature type="compositionally biased region" description="Basic and acidic residues" evidence="3">
    <location>
        <begin position="123"/>
        <end position="135"/>
    </location>
</feature>
<dbReference type="AlphaFoldDB" id="A0A9P5PI67"/>
<dbReference type="Proteomes" id="UP000772434">
    <property type="component" value="Unassembled WGS sequence"/>
</dbReference>
<dbReference type="GO" id="GO:0003677">
    <property type="term" value="F:DNA binding"/>
    <property type="evidence" value="ECO:0007669"/>
    <property type="project" value="InterPro"/>
</dbReference>
<evidence type="ECO:0000259" key="4">
    <source>
        <dbReference type="SMART" id="SM00906"/>
    </source>
</evidence>
<feature type="domain" description="Xylanolytic transcriptional activator regulatory" evidence="4">
    <location>
        <begin position="327"/>
        <end position="393"/>
    </location>
</feature>
<dbReference type="EMBL" id="JADNRY010000137">
    <property type="protein sequence ID" value="KAF9063838.1"/>
    <property type="molecule type" value="Genomic_DNA"/>
</dbReference>
<dbReference type="PANTHER" id="PTHR46910:SF38">
    <property type="entry name" value="ZN(2)-C6 FUNGAL-TYPE DOMAIN-CONTAINING PROTEIN"/>
    <property type="match status" value="1"/>
</dbReference>
<sequence>MSDNDNDLSRSDSRSTALPTAVKQRRLQHACDACKKRKSDSSTKRGGPCSHCISLKVECRHTLPRKKRGPVAGQSKLLNSTNIQALTTSILSSVPYVIPKDETELRKILKELASYIRTLEDELARSESKESHQDEDGPPSSSEEEEEDAELTERLEQFRVAYSRGRYNGYPRISLIKAIKTGLNDNKNDKAHFDAFKRLFTGKYNLPYFPSTGPARRSPGIWWEKVHYNYPLLHRPTFEKSIAAGLHTYDRHFGEAVLAVCALASRYSNDPRVFMHGSQLSAGFMWMQQVHPVPTSFLEAQPFQRFKNLLSQMYMMFMQTTTLPHSGWVLCGIGMRMLQDVVSGSPTVSTELWKRVFWYVNYIDISMSLNLGRPRAASSNDYDTELPFECDDEYWEQPGDLAFKQPAGERCKLSYWMHTLKLLNILDHFQHEMSFVRRSASWRKAEQDVLARRQRSIIEIDKALSNWLETIRKSVVKWDPQRSDAKLFSQSTLLYLMYYFLRIETHRTSISSPASLEVCISTAHSCVLVIEAHRQRDSPLLGPQPLATIANAATILVIRMWKSQRLRLNLDLVTEMGYVVKCMDFLASIEHRVQLAGRLWDTILNVIFISDLTDAYNVARERSLIERSSQQSLFEMQAGSFSAPSEFELPSSLESYHHGGDFQSGPFHQDEFSSLIPSNYPSQETSVPFYPLGGEIAFDSSQNVGGNVGQQPWISTTKETSDAMDVSEADWNQYMQSVDEILKALRQN</sequence>
<dbReference type="InterPro" id="IPR050987">
    <property type="entry name" value="AtrR-like"/>
</dbReference>
<dbReference type="CDD" id="cd12148">
    <property type="entry name" value="fungal_TF_MHR"/>
    <property type="match status" value="1"/>
</dbReference>
<evidence type="ECO:0000256" key="3">
    <source>
        <dbReference type="SAM" id="MobiDB-lite"/>
    </source>
</evidence>
<dbReference type="Pfam" id="PF04082">
    <property type="entry name" value="Fungal_trans"/>
    <property type="match status" value="1"/>
</dbReference>
<dbReference type="OrthoDB" id="2852338at2759"/>
<dbReference type="PANTHER" id="PTHR46910">
    <property type="entry name" value="TRANSCRIPTION FACTOR PDR1"/>
    <property type="match status" value="1"/>
</dbReference>
<keyword evidence="6" id="KW-1185">Reference proteome</keyword>
<evidence type="ECO:0000256" key="1">
    <source>
        <dbReference type="ARBA" id="ARBA00022723"/>
    </source>
</evidence>
<evidence type="ECO:0000313" key="5">
    <source>
        <dbReference type="EMBL" id="KAF9063838.1"/>
    </source>
</evidence>
<organism evidence="5 6">
    <name type="scientific">Rhodocollybia butyracea</name>
    <dbReference type="NCBI Taxonomy" id="206335"/>
    <lineage>
        <taxon>Eukaryota</taxon>
        <taxon>Fungi</taxon>
        <taxon>Dikarya</taxon>
        <taxon>Basidiomycota</taxon>
        <taxon>Agaricomycotina</taxon>
        <taxon>Agaricomycetes</taxon>
        <taxon>Agaricomycetidae</taxon>
        <taxon>Agaricales</taxon>
        <taxon>Marasmiineae</taxon>
        <taxon>Omphalotaceae</taxon>
        <taxon>Rhodocollybia</taxon>
    </lineage>
</organism>
<comment type="caution">
    <text evidence="5">The sequence shown here is derived from an EMBL/GenBank/DDBJ whole genome shotgun (WGS) entry which is preliminary data.</text>
</comment>
<evidence type="ECO:0000313" key="6">
    <source>
        <dbReference type="Proteomes" id="UP000772434"/>
    </source>
</evidence>
<dbReference type="InterPro" id="IPR007219">
    <property type="entry name" value="XnlR_reg_dom"/>
</dbReference>
<dbReference type="GO" id="GO:0008270">
    <property type="term" value="F:zinc ion binding"/>
    <property type="evidence" value="ECO:0007669"/>
    <property type="project" value="InterPro"/>
</dbReference>
<dbReference type="SMART" id="SM00906">
    <property type="entry name" value="Fungal_trans"/>
    <property type="match status" value="1"/>
</dbReference>
<dbReference type="CDD" id="cd00067">
    <property type="entry name" value="GAL4"/>
    <property type="match status" value="1"/>
</dbReference>
<accession>A0A9P5PI67</accession>
<keyword evidence="1" id="KW-0479">Metal-binding</keyword>
<gene>
    <name evidence="5" type="ORF">BDP27DRAFT_1334504</name>
</gene>
<feature type="region of interest" description="Disordered" evidence="3">
    <location>
        <begin position="123"/>
        <end position="150"/>
    </location>
</feature>
<dbReference type="InterPro" id="IPR036864">
    <property type="entry name" value="Zn2-C6_fun-type_DNA-bd_sf"/>
</dbReference>